<feature type="domain" description="Methyltransferase" evidence="1">
    <location>
        <begin position="157"/>
        <end position="294"/>
    </location>
</feature>
<dbReference type="Pfam" id="PF13679">
    <property type="entry name" value="Methyltransf_32"/>
    <property type="match status" value="1"/>
</dbReference>
<reference evidence="2" key="2">
    <citation type="submission" date="2021-04" db="EMBL/GenBank/DDBJ databases">
        <authorList>
            <person name="Gilroy R."/>
        </authorList>
    </citation>
    <scope>NUCLEOTIDE SEQUENCE</scope>
    <source>
        <strain evidence="2">ChiBcec1-1630</strain>
    </source>
</reference>
<keyword evidence="2" id="KW-0808">Transferase</keyword>
<dbReference type="Gene3D" id="3.40.50.150">
    <property type="entry name" value="Vaccinia Virus protein VP39"/>
    <property type="match status" value="1"/>
</dbReference>
<dbReference type="InterPro" id="IPR029063">
    <property type="entry name" value="SAM-dependent_MTases_sf"/>
</dbReference>
<dbReference type="PANTHER" id="PTHR13369:SF3">
    <property type="entry name" value="METHYLTRANSFERASE DOMAIN-CONTAINING PROTEIN"/>
    <property type="match status" value="1"/>
</dbReference>
<dbReference type="AlphaFoldDB" id="A0A9D2QIR9"/>
<evidence type="ECO:0000313" key="2">
    <source>
        <dbReference type="EMBL" id="HJC87963.1"/>
    </source>
</evidence>
<dbReference type="PANTHER" id="PTHR13369">
    <property type="match status" value="1"/>
</dbReference>
<dbReference type="GO" id="GO:0008168">
    <property type="term" value="F:methyltransferase activity"/>
    <property type="evidence" value="ECO:0007669"/>
    <property type="project" value="UniProtKB-KW"/>
</dbReference>
<evidence type="ECO:0000259" key="1">
    <source>
        <dbReference type="Pfam" id="PF13679"/>
    </source>
</evidence>
<dbReference type="CDD" id="cd02440">
    <property type="entry name" value="AdoMet_MTases"/>
    <property type="match status" value="1"/>
</dbReference>
<gene>
    <name evidence="2" type="ORF">H9926_08120</name>
</gene>
<accession>A0A9D2QIR9</accession>
<comment type="caution">
    <text evidence="2">The sequence shown here is derived from an EMBL/GenBank/DDBJ whole genome shotgun (WGS) entry which is preliminary data.</text>
</comment>
<dbReference type="Proteomes" id="UP000823922">
    <property type="component" value="Unassembled WGS sequence"/>
</dbReference>
<dbReference type="SUPFAM" id="SSF53335">
    <property type="entry name" value="S-adenosyl-L-methionine-dependent methyltransferases"/>
    <property type="match status" value="1"/>
</dbReference>
<organism evidence="2 3">
    <name type="scientific">Candidatus Eisenbergiella intestinigallinarum</name>
    <dbReference type="NCBI Taxonomy" id="2838549"/>
    <lineage>
        <taxon>Bacteria</taxon>
        <taxon>Bacillati</taxon>
        <taxon>Bacillota</taxon>
        <taxon>Clostridia</taxon>
        <taxon>Lachnospirales</taxon>
        <taxon>Lachnospiraceae</taxon>
        <taxon>Eisenbergiella</taxon>
    </lineage>
</organism>
<dbReference type="EMBL" id="DWVS01000201">
    <property type="protein sequence ID" value="HJC87963.1"/>
    <property type="molecule type" value="Genomic_DNA"/>
</dbReference>
<name>A0A9D2QIR9_9FIRM</name>
<evidence type="ECO:0000313" key="3">
    <source>
        <dbReference type="Proteomes" id="UP000823922"/>
    </source>
</evidence>
<dbReference type="GO" id="GO:0032259">
    <property type="term" value="P:methylation"/>
    <property type="evidence" value="ECO:0007669"/>
    <property type="project" value="UniProtKB-KW"/>
</dbReference>
<keyword evidence="2" id="KW-0489">Methyltransferase</keyword>
<protein>
    <submittedName>
        <fullName evidence="2">SAM-dependent methyltransferase</fullName>
    </submittedName>
</protein>
<reference evidence="2" key="1">
    <citation type="journal article" date="2021" name="PeerJ">
        <title>Extensive microbial diversity within the chicken gut microbiome revealed by metagenomics and culture.</title>
        <authorList>
            <person name="Gilroy R."/>
            <person name="Ravi A."/>
            <person name="Getino M."/>
            <person name="Pursley I."/>
            <person name="Horton D.L."/>
            <person name="Alikhan N.F."/>
            <person name="Baker D."/>
            <person name="Gharbi K."/>
            <person name="Hall N."/>
            <person name="Watson M."/>
            <person name="Adriaenssens E.M."/>
            <person name="Foster-Nyarko E."/>
            <person name="Jarju S."/>
            <person name="Secka A."/>
            <person name="Antonio M."/>
            <person name="Oren A."/>
            <person name="Chaudhuri R.R."/>
            <person name="La Ragione R."/>
            <person name="Hildebrand F."/>
            <person name="Pallen M.J."/>
        </authorList>
    </citation>
    <scope>NUCLEOTIDE SEQUENCE</scope>
    <source>
        <strain evidence="2">ChiBcec1-1630</strain>
    </source>
</reference>
<proteinExistence type="predicted"/>
<sequence length="394" mass="44977">MDELRALLQESLNGGLYQMTAGGPRKKDGDVRFKVRPVMIRDRLLFQMETFRGNQAFHRNLNEEEACEAICEAMTGFRQLSIKTEGFEAEAMVSKKGKVTVRKREHEAGHQKIAPEALHLSHNRKKKYILEEGRPVPFLIDLGVQTPDGKTVKSRYDKFRQINRFLEFIADIMPILPKDRCVRIIDFGCGKSYLTFAMYYYLHELCGLDIRVTGLDLKADVISRCSGLAEKYGYEKLDFQQGDIADFEGEDSVDMVVTLHACDTATDYALYKAVKWNASVILSVPCCQHEVNRQIRNDILASALKYGLIKERLSALVTDSVRACLLEEKGYETQILEFIDMEHTPKNILIRAVKKQEKKMGGGCRETGVKEMTEFLHVNTCLQKLFEEGKQEHS</sequence>
<dbReference type="InterPro" id="IPR025714">
    <property type="entry name" value="Methyltranfer_dom"/>
</dbReference>
<dbReference type="GO" id="GO:0005737">
    <property type="term" value="C:cytoplasm"/>
    <property type="evidence" value="ECO:0007669"/>
    <property type="project" value="TreeGrafter"/>
</dbReference>